<evidence type="ECO:0000313" key="1">
    <source>
        <dbReference type="EMBL" id="KAF3963689.1"/>
    </source>
</evidence>
<keyword evidence="2" id="KW-1185">Reference proteome</keyword>
<evidence type="ECO:0000313" key="2">
    <source>
        <dbReference type="Proteomes" id="UP000737018"/>
    </source>
</evidence>
<organism evidence="1 2">
    <name type="scientific">Castanea mollissima</name>
    <name type="common">Chinese chestnut</name>
    <dbReference type="NCBI Taxonomy" id="60419"/>
    <lineage>
        <taxon>Eukaryota</taxon>
        <taxon>Viridiplantae</taxon>
        <taxon>Streptophyta</taxon>
        <taxon>Embryophyta</taxon>
        <taxon>Tracheophyta</taxon>
        <taxon>Spermatophyta</taxon>
        <taxon>Magnoliopsida</taxon>
        <taxon>eudicotyledons</taxon>
        <taxon>Gunneridae</taxon>
        <taxon>Pentapetalae</taxon>
        <taxon>rosids</taxon>
        <taxon>fabids</taxon>
        <taxon>Fagales</taxon>
        <taxon>Fagaceae</taxon>
        <taxon>Castanea</taxon>
    </lineage>
</organism>
<dbReference type="PANTHER" id="PTHR34468">
    <property type="entry name" value="MICROTUBULE-ASSOCIATED FUTSCH-LIKE PROTEIN"/>
    <property type="match status" value="1"/>
</dbReference>
<dbReference type="OrthoDB" id="1918850at2759"/>
<dbReference type="Proteomes" id="UP000737018">
    <property type="component" value="Unassembled WGS sequence"/>
</dbReference>
<accession>A0A8J4VWJ1</accession>
<reference evidence="1" key="1">
    <citation type="submission" date="2020-03" db="EMBL/GenBank/DDBJ databases">
        <title>Castanea mollissima Vanexum genome sequencing.</title>
        <authorList>
            <person name="Staton M."/>
        </authorList>
    </citation>
    <scope>NUCLEOTIDE SEQUENCE</scope>
    <source>
        <tissue evidence="1">Leaf</tissue>
    </source>
</reference>
<gene>
    <name evidence="1" type="ORF">CMV_011945</name>
</gene>
<dbReference type="EMBL" id="JRKL02001494">
    <property type="protein sequence ID" value="KAF3963689.1"/>
    <property type="molecule type" value="Genomic_DNA"/>
</dbReference>
<name>A0A8J4VWJ1_9ROSI</name>
<proteinExistence type="predicted"/>
<dbReference type="AlphaFoldDB" id="A0A8J4VWJ1"/>
<protein>
    <submittedName>
        <fullName evidence="1">Uncharacterized protein</fullName>
    </submittedName>
</protein>
<dbReference type="PANTHER" id="PTHR34468:SF3">
    <property type="entry name" value="OS03G0288900 PROTEIN"/>
    <property type="match status" value="1"/>
</dbReference>
<sequence length="180" mass="19891">MKKKSVSFPEEVEEKDATNLDATNVVLLKTLVAPQSLTRAKSPGTPYYSAENCSKCRFDRLETLSYWLSQIKLAESVGKHFVSAAFFGLTVESKAEFHHKPNGAAAAAAPPPQSQIQLILSRSHDSVPRVSPSLLIIIFDLKSSTPTRSTKPRLADFTPNSEIPNLFSLFSKIIYSGFRF</sequence>
<comment type="caution">
    <text evidence="1">The sequence shown here is derived from an EMBL/GenBank/DDBJ whole genome shotgun (WGS) entry which is preliminary data.</text>
</comment>